<dbReference type="GO" id="GO:0006352">
    <property type="term" value="P:DNA-templated transcription initiation"/>
    <property type="evidence" value="ECO:0007669"/>
    <property type="project" value="InterPro"/>
</dbReference>
<comment type="caution">
    <text evidence="6">The sequence shown here is derived from an EMBL/GenBank/DDBJ whole genome shotgun (WGS) entry which is preliminary data.</text>
</comment>
<reference evidence="6 7" key="1">
    <citation type="submission" date="2018-05" db="EMBL/GenBank/DDBJ databases">
        <title>Whole genome sequencing for identification of molecular markers to develop diagnostic detection tools for the regulated plant pathogen Lachnellula willkommii.</title>
        <authorList>
            <person name="Giroux E."/>
            <person name="Bilodeau G."/>
        </authorList>
    </citation>
    <scope>NUCLEOTIDE SEQUENCE [LARGE SCALE GENOMIC DNA]</scope>
    <source>
        <strain evidence="6 7">CBS 203.66</strain>
    </source>
</reference>
<sequence length="213" mass="24052">MTTPQHAATSRSREAPQGDEEASSELRLGEFQNVDALTHSEAALVINALVAKRRVDRKNVNETEYVLFRTAPHFTALGGLFLGTLYNLERRQHAYTNEEEEKSNGAEVSAAWGWRLRLIHVFGFGVSISILQKTTDYLEHFARFRRKENVEAVERLLTAHKELAKFERAQLGSLCCDTAEEAKTLIPSLTDKITDDDLQELLDEITKLMGYGN</sequence>
<dbReference type="Proteomes" id="UP000469559">
    <property type="component" value="Unassembled WGS sequence"/>
</dbReference>
<comment type="similarity">
    <text evidence="3">Belongs to the eukaryotic RPB4 RNA polymerase subunit family.</text>
</comment>
<dbReference type="AlphaFoldDB" id="A0A8T9B5L0"/>
<keyword evidence="6" id="KW-0240">DNA-directed RNA polymerase</keyword>
<evidence type="ECO:0000256" key="2">
    <source>
        <dbReference type="ARBA" id="ARBA00023242"/>
    </source>
</evidence>
<evidence type="ECO:0000313" key="7">
    <source>
        <dbReference type="Proteomes" id="UP000469559"/>
    </source>
</evidence>
<protein>
    <submittedName>
        <fullName evidence="6">DNA-directed RNA polymerase II subunit rpb4</fullName>
    </submittedName>
</protein>
<dbReference type="GO" id="GO:0000428">
    <property type="term" value="C:DNA-directed RNA polymerase complex"/>
    <property type="evidence" value="ECO:0007669"/>
    <property type="project" value="UniProtKB-KW"/>
</dbReference>
<feature type="domain" description="RNA polymerase Rpb4/RPC9 core" evidence="5">
    <location>
        <begin position="98"/>
        <end position="212"/>
    </location>
</feature>
<dbReference type="EMBL" id="QGMF01000864">
    <property type="protein sequence ID" value="TVY13753.1"/>
    <property type="molecule type" value="Genomic_DNA"/>
</dbReference>
<dbReference type="PANTHER" id="PTHR21297">
    <property type="entry name" value="DNA-DIRECTED RNA POLYMERASE II"/>
    <property type="match status" value="1"/>
</dbReference>
<dbReference type="Gene3D" id="1.20.1250.40">
    <property type="match status" value="1"/>
</dbReference>
<keyword evidence="2" id="KW-0539">Nucleus</keyword>
<comment type="subcellular location">
    <subcellularLocation>
        <location evidence="1">Nucleus</location>
    </subcellularLocation>
</comment>
<dbReference type="InterPro" id="IPR045222">
    <property type="entry name" value="Rpb4-like"/>
</dbReference>
<feature type="compositionally biased region" description="Polar residues" evidence="4">
    <location>
        <begin position="1"/>
        <end position="10"/>
    </location>
</feature>
<evidence type="ECO:0000259" key="5">
    <source>
        <dbReference type="SMART" id="SM00657"/>
    </source>
</evidence>
<gene>
    <name evidence="6" type="primary">rpb4</name>
    <name evidence="6" type="ORF">LARI1_G008164</name>
</gene>
<evidence type="ECO:0000256" key="3">
    <source>
        <dbReference type="ARBA" id="ARBA00025724"/>
    </source>
</evidence>
<evidence type="ECO:0000313" key="6">
    <source>
        <dbReference type="EMBL" id="TVY13753.1"/>
    </source>
</evidence>
<dbReference type="InterPro" id="IPR038324">
    <property type="entry name" value="Rpb4/RPC9_sf"/>
</dbReference>
<dbReference type="InterPro" id="IPR006590">
    <property type="entry name" value="RNA_pol_Rpb4/RPC9_core"/>
</dbReference>
<dbReference type="Pfam" id="PF03874">
    <property type="entry name" value="RNA_pol_Rpb4"/>
    <property type="match status" value="1"/>
</dbReference>
<evidence type="ECO:0000256" key="1">
    <source>
        <dbReference type="ARBA" id="ARBA00004123"/>
    </source>
</evidence>
<keyword evidence="7" id="KW-1185">Reference proteome</keyword>
<dbReference type="InterPro" id="IPR010997">
    <property type="entry name" value="HRDC-like_sf"/>
</dbReference>
<feature type="region of interest" description="Disordered" evidence="4">
    <location>
        <begin position="1"/>
        <end position="25"/>
    </location>
</feature>
<dbReference type="GO" id="GO:0005634">
    <property type="term" value="C:nucleus"/>
    <property type="evidence" value="ECO:0007669"/>
    <property type="project" value="UniProtKB-SubCell"/>
</dbReference>
<name>A0A8T9B5L0_9HELO</name>
<accession>A0A8T9B5L0</accession>
<dbReference type="SMART" id="SM00657">
    <property type="entry name" value="RPOL4c"/>
    <property type="match status" value="1"/>
</dbReference>
<evidence type="ECO:0000256" key="4">
    <source>
        <dbReference type="SAM" id="MobiDB-lite"/>
    </source>
</evidence>
<proteinExistence type="inferred from homology"/>
<keyword evidence="6" id="KW-0804">Transcription</keyword>
<dbReference type="GO" id="GO:0000166">
    <property type="term" value="F:nucleotide binding"/>
    <property type="evidence" value="ECO:0007669"/>
    <property type="project" value="InterPro"/>
</dbReference>
<dbReference type="InterPro" id="IPR005574">
    <property type="entry name" value="Rpb4/RPC9"/>
</dbReference>
<dbReference type="OrthoDB" id="2186918at2759"/>
<dbReference type="SUPFAM" id="SSF47819">
    <property type="entry name" value="HRDC-like"/>
    <property type="match status" value="1"/>
</dbReference>
<organism evidence="6 7">
    <name type="scientific">Lachnellula arida</name>
    <dbReference type="NCBI Taxonomy" id="1316785"/>
    <lineage>
        <taxon>Eukaryota</taxon>
        <taxon>Fungi</taxon>
        <taxon>Dikarya</taxon>
        <taxon>Ascomycota</taxon>
        <taxon>Pezizomycotina</taxon>
        <taxon>Leotiomycetes</taxon>
        <taxon>Helotiales</taxon>
        <taxon>Lachnaceae</taxon>
        <taxon>Lachnellula</taxon>
    </lineage>
</organism>